<dbReference type="RefSeq" id="WP_152264619.1">
    <property type="nucleotide sequence ID" value="NZ_VOKX01000070.1"/>
</dbReference>
<evidence type="ECO:0000313" key="2">
    <source>
        <dbReference type="Proteomes" id="UP000327000"/>
    </source>
</evidence>
<dbReference type="EMBL" id="VOKX01000070">
    <property type="protein sequence ID" value="KAB7839505.1"/>
    <property type="molecule type" value="Genomic_DNA"/>
</dbReference>
<name>A0A5N5W446_STRMB</name>
<dbReference type="AlphaFoldDB" id="A0A5N5W446"/>
<gene>
    <name evidence="1" type="ORF">FRZ00_21455</name>
</gene>
<keyword evidence="2" id="KW-1185">Reference proteome</keyword>
<reference evidence="1 2" key="1">
    <citation type="journal article" date="2019" name="Microb. Cell Fact.">
        <title>Exploring novel herbicidin analogues by transcriptional regulator overexpression and MS/MS molecular networking.</title>
        <authorList>
            <person name="Shi Y."/>
            <person name="Gu R."/>
            <person name="Li Y."/>
            <person name="Wang X."/>
            <person name="Ren W."/>
            <person name="Li X."/>
            <person name="Wang L."/>
            <person name="Xie Y."/>
            <person name="Hong B."/>
        </authorList>
    </citation>
    <scope>NUCLEOTIDE SEQUENCE [LARGE SCALE GENOMIC DNA]</scope>
    <source>
        <strain evidence="1 2">US-43</strain>
    </source>
</reference>
<dbReference type="OrthoDB" id="3944869at2"/>
<comment type="caution">
    <text evidence="1">The sequence shown here is derived from an EMBL/GenBank/DDBJ whole genome shotgun (WGS) entry which is preliminary data.</text>
</comment>
<dbReference type="Proteomes" id="UP000327000">
    <property type="component" value="Unassembled WGS sequence"/>
</dbReference>
<evidence type="ECO:0000313" key="1">
    <source>
        <dbReference type="EMBL" id="KAB7839505.1"/>
    </source>
</evidence>
<sequence length="123" mass="13527">MADAVTQDGRPVALCIDPEARWNVAAWFAHAASELLAHPAAFEVPRPDRPPLLVQHTYAHADRWLIFDRDGHCWDQDGYSVSPFGRIAGNVKHDSARFTLAEVWPPAHQMVTSEGAGTEDGKG</sequence>
<organism evidence="1 2">
    <name type="scientific">Streptomyces mobaraensis</name>
    <name type="common">Streptoverticillium mobaraense</name>
    <dbReference type="NCBI Taxonomy" id="35621"/>
    <lineage>
        <taxon>Bacteria</taxon>
        <taxon>Bacillati</taxon>
        <taxon>Actinomycetota</taxon>
        <taxon>Actinomycetes</taxon>
        <taxon>Kitasatosporales</taxon>
        <taxon>Streptomycetaceae</taxon>
        <taxon>Streptomyces</taxon>
    </lineage>
</organism>
<accession>A0A5N5W446</accession>
<proteinExistence type="predicted"/>
<protein>
    <submittedName>
        <fullName evidence="1">Uncharacterized protein</fullName>
    </submittedName>
</protein>